<dbReference type="SMART" id="SM00360">
    <property type="entry name" value="RRM"/>
    <property type="match status" value="1"/>
</dbReference>
<feature type="region of interest" description="Disordered" evidence="3">
    <location>
        <begin position="1"/>
        <end position="101"/>
    </location>
</feature>
<keyword evidence="6" id="KW-1185">Reference proteome</keyword>
<feature type="region of interest" description="Disordered" evidence="3">
    <location>
        <begin position="250"/>
        <end position="292"/>
    </location>
</feature>
<dbReference type="InterPro" id="IPR000504">
    <property type="entry name" value="RRM_dom"/>
</dbReference>
<dbReference type="OrthoDB" id="1749473at2759"/>
<dbReference type="EMBL" id="JAGTXO010000029">
    <property type="protein sequence ID" value="KAG8460887.1"/>
    <property type="molecule type" value="Genomic_DNA"/>
</dbReference>
<evidence type="ECO:0000259" key="4">
    <source>
        <dbReference type="PROSITE" id="PS50102"/>
    </source>
</evidence>
<keyword evidence="1 2" id="KW-0694">RNA-binding</keyword>
<dbReference type="InterPro" id="IPR035979">
    <property type="entry name" value="RBD_domain_sf"/>
</dbReference>
<dbReference type="PROSITE" id="PS50102">
    <property type="entry name" value="RRM"/>
    <property type="match status" value="1"/>
</dbReference>
<dbReference type="PANTHER" id="PTHR47640:SF11">
    <property type="entry name" value="RNA-BINDING PROTEIN 42"/>
    <property type="match status" value="1"/>
</dbReference>
<dbReference type="InterPro" id="IPR050825">
    <property type="entry name" value="RBM42_RBP45_47-like"/>
</dbReference>
<dbReference type="Proteomes" id="UP000751190">
    <property type="component" value="Unassembled WGS sequence"/>
</dbReference>
<dbReference type="AlphaFoldDB" id="A0A8J5XC67"/>
<feature type="compositionally biased region" description="Pro residues" evidence="3">
    <location>
        <begin position="51"/>
        <end position="65"/>
    </location>
</feature>
<dbReference type="PANTHER" id="PTHR47640">
    <property type="entry name" value="TRNA SELENOCYSTEINE 1-ASSOCIATED PROTEIN 1-RELATED-RELATED"/>
    <property type="match status" value="1"/>
</dbReference>
<protein>
    <recommendedName>
        <fullName evidence="4">RRM domain-containing protein</fullName>
    </recommendedName>
</protein>
<sequence length="292" mass="31195">MEDELSRFAREMAELEGGGPAASAAPRIVSKTISAAPRRAEPTQPAVAAAPEPPAPPAHWPPAPAPYGALGMPSAHGAPTPGSNASLLAGSDSVSGGADRRNEELRAATEYASAQVHVERARELASSAHAHLAMAGAASAAAAAASTGPKAPVKRSIAGAAWEDPSMADWPENDFRLFVGNLGNDATDQLLIQAFSKYPSFQRARAVRDKRYNKPAGYGFVSFKEPWDMTAAMREMENKYVGSRPIKLKKSSWKDRSMEEGDASRREQHSVHPSEAAHKKKKRKIGRAVKWP</sequence>
<gene>
    <name evidence="5" type="ORF">KFE25_010638</name>
</gene>
<dbReference type="InterPro" id="IPR034215">
    <property type="entry name" value="RBM42_RRM"/>
</dbReference>
<dbReference type="GO" id="GO:0003729">
    <property type="term" value="F:mRNA binding"/>
    <property type="evidence" value="ECO:0007669"/>
    <property type="project" value="InterPro"/>
</dbReference>
<dbReference type="InterPro" id="IPR012677">
    <property type="entry name" value="Nucleotide-bd_a/b_plait_sf"/>
</dbReference>
<feature type="domain" description="RRM" evidence="4">
    <location>
        <begin position="175"/>
        <end position="253"/>
    </location>
</feature>
<evidence type="ECO:0000313" key="5">
    <source>
        <dbReference type="EMBL" id="KAG8460887.1"/>
    </source>
</evidence>
<proteinExistence type="predicted"/>
<evidence type="ECO:0000313" key="6">
    <source>
        <dbReference type="Proteomes" id="UP000751190"/>
    </source>
</evidence>
<evidence type="ECO:0000256" key="2">
    <source>
        <dbReference type="PROSITE-ProRule" id="PRU00176"/>
    </source>
</evidence>
<accession>A0A8J5XC67</accession>
<dbReference type="Pfam" id="PF00076">
    <property type="entry name" value="RRM_1"/>
    <property type="match status" value="1"/>
</dbReference>
<feature type="compositionally biased region" description="Basic and acidic residues" evidence="3">
    <location>
        <begin position="252"/>
        <end position="277"/>
    </location>
</feature>
<reference evidence="5" key="1">
    <citation type="submission" date="2021-05" db="EMBL/GenBank/DDBJ databases">
        <title>The genome of the haptophyte Pavlova lutheri (Diacronema luteri, Pavlovales) - a model for lipid biosynthesis in eukaryotic algae.</title>
        <authorList>
            <person name="Hulatt C.J."/>
            <person name="Posewitz M.C."/>
        </authorList>
    </citation>
    <scope>NUCLEOTIDE SEQUENCE</scope>
    <source>
        <strain evidence="5">NIVA-4/92</strain>
    </source>
</reference>
<comment type="caution">
    <text evidence="5">The sequence shown here is derived from an EMBL/GenBank/DDBJ whole genome shotgun (WGS) entry which is preliminary data.</text>
</comment>
<evidence type="ECO:0000256" key="1">
    <source>
        <dbReference type="ARBA" id="ARBA00022884"/>
    </source>
</evidence>
<dbReference type="CDD" id="cd12383">
    <property type="entry name" value="RRM_RBM42"/>
    <property type="match status" value="1"/>
</dbReference>
<feature type="compositionally biased region" description="Basic residues" evidence="3">
    <location>
        <begin position="278"/>
        <end position="292"/>
    </location>
</feature>
<dbReference type="SUPFAM" id="SSF54928">
    <property type="entry name" value="RNA-binding domain, RBD"/>
    <property type="match status" value="1"/>
</dbReference>
<dbReference type="Gene3D" id="3.30.70.330">
    <property type="match status" value="1"/>
</dbReference>
<name>A0A8J5XC67_DIALT</name>
<evidence type="ECO:0000256" key="3">
    <source>
        <dbReference type="SAM" id="MobiDB-lite"/>
    </source>
</evidence>
<feature type="compositionally biased region" description="Basic and acidic residues" evidence="3">
    <location>
        <begin position="1"/>
        <end position="13"/>
    </location>
</feature>
<organism evidence="5 6">
    <name type="scientific">Diacronema lutheri</name>
    <name type="common">Unicellular marine alga</name>
    <name type="synonym">Monochrysis lutheri</name>
    <dbReference type="NCBI Taxonomy" id="2081491"/>
    <lineage>
        <taxon>Eukaryota</taxon>
        <taxon>Haptista</taxon>
        <taxon>Haptophyta</taxon>
        <taxon>Pavlovophyceae</taxon>
        <taxon>Pavlovales</taxon>
        <taxon>Pavlovaceae</taxon>
        <taxon>Diacronema</taxon>
    </lineage>
</organism>